<dbReference type="Proteomes" id="UP001518990">
    <property type="component" value="Unassembled WGS sequence"/>
</dbReference>
<evidence type="ECO:0000313" key="3">
    <source>
        <dbReference type="Proteomes" id="UP001518990"/>
    </source>
</evidence>
<proteinExistence type="predicted"/>
<gene>
    <name evidence="2" type="ORF">IAI60_04005</name>
</gene>
<sequence length="67" mass="7813">MPQHSFNIGQRLEFVSDRMSPSAPRGTYTITRLLPNDGMDREYRIKHDHDGHERVVRESQLRLPPGL</sequence>
<protein>
    <submittedName>
        <fullName evidence="2">Uncharacterized protein</fullName>
    </submittedName>
</protein>
<evidence type="ECO:0000313" key="2">
    <source>
        <dbReference type="EMBL" id="MBO1073765.1"/>
    </source>
</evidence>
<feature type="compositionally biased region" description="Basic and acidic residues" evidence="1">
    <location>
        <begin position="48"/>
        <end position="60"/>
    </location>
</feature>
<evidence type="ECO:0000256" key="1">
    <source>
        <dbReference type="SAM" id="MobiDB-lite"/>
    </source>
</evidence>
<keyword evidence="3" id="KW-1185">Reference proteome</keyword>
<organism evidence="2 3">
    <name type="scientific">Roseomonas marmotae</name>
    <dbReference type="NCBI Taxonomy" id="2768161"/>
    <lineage>
        <taxon>Bacteria</taxon>
        <taxon>Pseudomonadati</taxon>
        <taxon>Pseudomonadota</taxon>
        <taxon>Alphaproteobacteria</taxon>
        <taxon>Acetobacterales</taxon>
        <taxon>Roseomonadaceae</taxon>
        <taxon>Roseomonas</taxon>
    </lineage>
</organism>
<feature type="region of interest" description="Disordered" evidence="1">
    <location>
        <begin position="48"/>
        <end position="67"/>
    </location>
</feature>
<name>A0ABS3K8H4_9PROT</name>
<reference evidence="2 3" key="1">
    <citation type="submission" date="2020-09" db="EMBL/GenBank/DDBJ databases">
        <title>Roseomonas.</title>
        <authorList>
            <person name="Zhu W."/>
        </authorList>
    </citation>
    <scope>NUCLEOTIDE SEQUENCE [LARGE SCALE GENOMIC DNA]</scope>
    <source>
        <strain evidence="2 3">1311</strain>
    </source>
</reference>
<comment type="caution">
    <text evidence="2">The sequence shown here is derived from an EMBL/GenBank/DDBJ whole genome shotgun (WGS) entry which is preliminary data.</text>
</comment>
<dbReference type="RefSeq" id="WP_207445360.1">
    <property type="nucleotide sequence ID" value="NZ_CP061091.1"/>
</dbReference>
<dbReference type="EMBL" id="JACTNF010000003">
    <property type="protein sequence ID" value="MBO1073765.1"/>
    <property type="molecule type" value="Genomic_DNA"/>
</dbReference>
<accession>A0ABS3K8H4</accession>